<dbReference type="RefSeq" id="WP_106839907.1">
    <property type="nucleotide sequence ID" value="NZ_JBCNIW010000053.1"/>
</dbReference>
<protein>
    <submittedName>
        <fullName evidence="1">Phage tail protein</fullName>
    </submittedName>
</protein>
<accession>A0A2P7V3S7</accession>
<reference evidence="1 2" key="1">
    <citation type="submission" date="2018-03" db="EMBL/GenBank/DDBJ databases">
        <title>Brevisbacillus phylogenomics.</title>
        <authorList>
            <person name="Dunlap C."/>
        </authorList>
    </citation>
    <scope>NUCLEOTIDE SEQUENCE [LARGE SCALE GENOMIC DNA]</scope>
    <source>
        <strain evidence="1 2">NRRL NRS-1210</strain>
    </source>
</reference>
<dbReference type="OrthoDB" id="5518677at2"/>
<dbReference type="EMBL" id="PXZM01000026">
    <property type="protein sequence ID" value="PSJ93850.1"/>
    <property type="molecule type" value="Genomic_DNA"/>
</dbReference>
<comment type="caution">
    <text evidence="1">The sequence shown here is derived from an EMBL/GenBank/DDBJ whole genome shotgun (WGS) entry which is preliminary data.</text>
</comment>
<dbReference type="AlphaFoldDB" id="A0A2P7V3S7"/>
<keyword evidence="2" id="KW-1185">Reference proteome</keyword>
<gene>
    <name evidence="1" type="ORF">C7R93_16845</name>
</gene>
<proteinExistence type="predicted"/>
<evidence type="ECO:0000313" key="2">
    <source>
        <dbReference type="Proteomes" id="UP000240419"/>
    </source>
</evidence>
<dbReference type="InterPro" id="IPR010633">
    <property type="entry name" value="Phage_lambda_GpZ"/>
</dbReference>
<dbReference type="Pfam" id="PF06763">
    <property type="entry name" value="Minor_tail_Z"/>
    <property type="match status" value="1"/>
</dbReference>
<dbReference type="Proteomes" id="UP000240419">
    <property type="component" value="Unassembled WGS sequence"/>
</dbReference>
<sequence length="186" mass="20791">MIDFDNSIKQRLNEAANLLAHMPKQIPKVQARAMNRALSSGKTEAAARVRDTYLVRKRDVSETMELKKASANNLDGSLESKGHVMPLIRFRVTPKSPQPGRKKPILAQVLRAGGKSPIPGAFVAKVRSVASVYRRTTQKRFPIKGLYAPAVPQMLDNEKVRKSIQNKMLETLDKRLEHEIGRVLDG</sequence>
<name>A0A2P7V3S7_9BACL</name>
<organism evidence="1 2">
    <name type="scientific">Brevibacillus fortis</name>
    <dbReference type="NCBI Taxonomy" id="2126352"/>
    <lineage>
        <taxon>Bacteria</taxon>
        <taxon>Bacillati</taxon>
        <taxon>Bacillota</taxon>
        <taxon>Bacilli</taxon>
        <taxon>Bacillales</taxon>
        <taxon>Paenibacillaceae</taxon>
        <taxon>Brevibacillus</taxon>
    </lineage>
</organism>
<evidence type="ECO:0000313" key="1">
    <source>
        <dbReference type="EMBL" id="PSJ93850.1"/>
    </source>
</evidence>